<reference evidence="2" key="1">
    <citation type="journal article" date="2020" name="Stud. Mycol.">
        <title>101 Dothideomycetes genomes: a test case for predicting lifestyles and emergence of pathogens.</title>
        <authorList>
            <person name="Haridas S."/>
            <person name="Albert R."/>
            <person name="Binder M."/>
            <person name="Bloem J."/>
            <person name="Labutti K."/>
            <person name="Salamov A."/>
            <person name="Andreopoulos B."/>
            <person name="Baker S."/>
            <person name="Barry K."/>
            <person name="Bills G."/>
            <person name="Bluhm B."/>
            <person name="Cannon C."/>
            <person name="Castanera R."/>
            <person name="Culley D."/>
            <person name="Daum C."/>
            <person name="Ezra D."/>
            <person name="Gonzalez J."/>
            <person name="Henrissat B."/>
            <person name="Kuo A."/>
            <person name="Liang C."/>
            <person name="Lipzen A."/>
            <person name="Lutzoni F."/>
            <person name="Magnuson J."/>
            <person name="Mondo S."/>
            <person name="Nolan M."/>
            <person name="Ohm R."/>
            <person name="Pangilinan J."/>
            <person name="Park H.-J."/>
            <person name="Ramirez L."/>
            <person name="Alfaro M."/>
            <person name="Sun H."/>
            <person name="Tritt A."/>
            <person name="Yoshinaga Y."/>
            <person name="Zwiers L.-H."/>
            <person name="Turgeon B."/>
            <person name="Goodwin S."/>
            <person name="Spatafora J."/>
            <person name="Crous P."/>
            <person name="Grigoriev I."/>
        </authorList>
    </citation>
    <scope>NUCLEOTIDE SEQUENCE</scope>
    <source>
        <strain evidence="2">CBS 109.77</strain>
    </source>
</reference>
<dbReference type="PROSITE" id="PS50948">
    <property type="entry name" value="PAN"/>
    <property type="match status" value="1"/>
</dbReference>
<dbReference type="Proteomes" id="UP000799757">
    <property type="component" value="Unassembled WGS sequence"/>
</dbReference>
<keyword evidence="3" id="KW-1185">Reference proteome</keyword>
<accession>A0A6A6XTG2</accession>
<evidence type="ECO:0000313" key="3">
    <source>
        <dbReference type="Proteomes" id="UP000799757"/>
    </source>
</evidence>
<proteinExistence type="predicted"/>
<sequence>MSGRNSIMTTAEKGSRKHKYLGGRIVQSDRLVGGGFLRGINSQLSCRLLDSIMQSTRIFFSLLSLATSISASPLDVQRLEARQQWNPFSPCSSCFRSSWTQGAECKTDANLLKTISRVLNPPASETSTYTPTKWCTDYLHQTDWSTTYTTASLTSTYTNWTITHLFVTKTDLDHPTSTRLCPSSSSGMECGYDSNTIAPIEQGEDWSIEHAIPPTECQQVCLEHSACKAYRVDGSDQKGWNCEIFNVGLGKNASNVINATPKGTQWWDRNCQQHVFDACKTAPALPNAAPFIPTPAVALQPIITPAPPAPPYAALAKRDAPLPPYMSDLSYFWSGVYLTPACSCIITSALPATLKTSTQVVTKWIASTVYSTYEDWFTVTTTPRSTTIYTTVG</sequence>
<gene>
    <name evidence="2" type="ORF">K505DRAFT_83335</name>
</gene>
<dbReference type="AlphaFoldDB" id="A0A6A6XTG2"/>
<evidence type="ECO:0000259" key="1">
    <source>
        <dbReference type="PROSITE" id="PS50948"/>
    </source>
</evidence>
<evidence type="ECO:0000313" key="2">
    <source>
        <dbReference type="EMBL" id="KAF2799024.1"/>
    </source>
</evidence>
<protein>
    <recommendedName>
        <fullName evidence="1">Apple domain-containing protein</fullName>
    </recommendedName>
</protein>
<dbReference type="OrthoDB" id="3541215at2759"/>
<dbReference type="EMBL" id="MU001772">
    <property type="protein sequence ID" value="KAF2799024.1"/>
    <property type="molecule type" value="Genomic_DNA"/>
</dbReference>
<feature type="domain" description="Apple" evidence="1">
    <location>
        <begin position="181"/>
        <end position="271"/>
    </location>
</feature>
<organism evidence="2 3">
    <name type="scientific">Melanomma pulvis-pyrius CBS 109.77</name>
    <dbReference type="NCBI Taxonomy" id="1314802"/>
    <lineage>
        <taxon>Eukaryota</taxon>
        <taxon>Fungi</taxon>
        <taxon>Dikarya</taxon>
        <taxon>Ascomycota</taxon>
        <taxon>Pezizomycotina</taxon>
        <taxon>Dothideomycetes</taxon>
        <taxon>Pleosporomycetidae</taxon>
        <taxon>Pleosporales</taxon>
        <taxon>Melanommataceae</taxon>
        <taxon>Melanomma</taxon>
    </lineage>
</organism>
<dbReference type="InterPro" id="IPR003609">
    <property type="entry name" value="Pan_app"/>
</dbReference>
<name>A0A6A6XTG2_9PLEO</name>